<keyword evidence="2" id="KW-1003">Cell membrane</keyword>
<gene>
    <name evidence="10" type="ORF">R5A26_30710</name>
</gene>
<accession>A0ABU4FI94</accession>
<keyword evidence="11" id="KW-1185">Reference proteome</keyword>
<evidence type="ECO:0000256" key="4">
    <source>
        <dbReference type="ARBA" id="ARBA00022989"/>
    </source>
</evidence>
<dbReference type="EMBL" id="JAWMAJ010000125">
    <property type="protein sequence ID" value="MDV7220323.1"/>
    <property type="molecule type" value="Genomic_DNA"/>
</dbReference>
<evidence type="ECO:0000259" key="9">
    <source>
        <dbReference type="Pfam" id="PF12704"/>
    </source>
</evidence>
<reference evidence="10 11" key="1">
    <citation type="submission" date="2023-10" db="EMBL/GenBank/DDBJ databases">
        <title>Characterization of rhizosphere-enriched actinobacteria from wheat plants lab-grown on chernevaya soil.</title>
        <authorList>
            <person name="Tikhonova E.N."/>
            <person name="Konopkin A."/>
            <person name="Kravchenko I.K."/>
        </authorList>
    </citation>
    <scope>NUCLEOTIDE SEQUENCE [LARGE SCALE GENOMIC DNA]</scope>
    <source>
        <strain evidence="10 11">RR29</strain>
    </source>
</reference>
<dbReference type="Proteomes" id="UP001187346">
    <property type="component" value="Unassembled WGS sequence"/>
</dbReference>
<evidence type="ECO:0000256" key="3">
    <source>
        <dbReference type="ARBA" id="ARBA00022692"/>
    </source>
</evidence>
<name>A0ABU4FI94_9ACTN</name>
<feature type="domain" description="MacB-like periplasmic core" evidence="9">
    <location>
        <begin position="55"/>
        <end position="264"/>
    </location>
</feature>
<dbReference type="Pfam" id="PF02687">
    <property type="entry name" value="FtsX"/>
    <property type="match status" value="1"/>
</dbReference>
<dbReference type="InterPro" id="IPR025857">
    <property type="entry name" value="MacB_PCD"/>
</dbReference>
<comment type="similarity">
    <text evidence="6">Belongs to the ABC-4 integral membrane protein family.</text>
</comment>
<dbReference type="InterPro" id="IPR050250">
    <property type="entry name" value="Macrolide_Exporter_MacB"/>
</dbReference>
<feature type="transmembrane region" description="Helical" evidence="7">
    <location>
        <begin position="54"/>
        <end position="74"/>
    </location>
</feature>
<evidence type="ECO:0000256" key="6">
    <source>
        <dbReference type="ARBA" id="ARBA00038076"/>
    </source>
</evidence>
<keyword evidence="5 7" id="KW-0472">Membrane</keyword>
<proteinExistence type="inferred from homology"/>
<dbReference type="RefSeq" id="WP_078623103.1">
    <property type="nucleotide sequence ID" value="NZ_JAPEMW010000001.1"/>
</dbReference>
<keyword evidence="4 7" id="KW-1133">Transmembrane helix</keyword>
<feature type="domain" description="ABC3 transporter permease C-terminal" evidence="8">
    <location>
        <begin position="305"/>
        <end position="417"/>
    </location>
</feature>
<evidence type="ECO:0000256" key="2">
    <source>
        <dbReference type="ARBA" id="ARBA00022475"/>
    </source>
</evidence>
<dbReference type="InterPro" id="IPR003838">
    <property type="entry name" value="ABC3_permease_C"/>
</dbReference>
<evidence type="ECO:0000256" key="1">
    <source>
        <dbReference type="ARBA" id="ARBA00004651"/>
    </source>
</evidence>
<dbReference type="PANTHER" id="PTHR30572">
    <property type="entry name" value="MEMBRANE COMPONENT OF TRANSPORTER-RELATED"/>
    <property type="match status" value="1"/>
</dbReference>
<dbReference type="Pfam" id="PF12704">
    <property type="entry name" value="MacB_PCD"/>
    <property type="match status" value="1"/>
</dbReference>
<protein>
    <submittedName>
        <fullName evidence="10">ABC transporter permease</fullName>
    </submittedName>
</protein>
<evidence type="ECO:0000313" key="11">
    <source>
        <dbReference type="Proteomes" id="UP001187346"/>
    </source>
</evidence>
<dbReference type="PANTHER" id="PTHR30572:SF4">
    <property type="entry name" value="ABC TRANSPORTER PERMEASE YTRF"/>
    <property type="match status" value="1"/>
</dbReference>
<comment type="caution">
    <text evidence="10">The sequence shown here is derived from an EMBL/GenBank/DDBJ whole genome shotgun (WGS) entry which is preliminary data.</text>
</comment>
<feature type="transmembrane region" description="Helical" evidence="7">
    <location>
        <begin position="354"/>
        <end position="376"/>
    </location>
</feature>
<sequence length="424" mass="43021">MTVRTTDAQTTDARTADVRAAPATIREALRPARLGPADVVRVGAVGLRTRPLRAFLSALGIAIGIAAMVAVVGISSSSRADLDRTLAALGTNLLTVSPGSTLTGGQAQLPSTAEQMVARIDGVRSVSAVGKVAGAKVYRTDRIPKVETNGLAAYAVRTSLRGAIGARLASGVWLNAATARYPAVVLGATAADRLGIGRADRNAQVLVDGTWFTVVGVLEPAPLAPELDTAALVGWSAAEDRLGFDGHATTVYTRSAEAKVESVRELLGPTAAPEAPSEVQVSRPSDALAAQRAAGQAFTGLLLGLGAVALLVGGVGVANTMVISVLERRAEIGLRRSLGATRGQIRSQFLAESLLLSALGGAGGALLGLAVTVGYAVYQGWPAVVPPWALAGGIAATLLIGGMAGLYPAIRAARLSPTEALATP</sequence>
<comment type="subcellular location">
    <subcellularLocation>
        <location evidence="1">Cell membrane</location>
        <topology evidence="1">Multi-pass membrane protein</topology>
    </subcellularLocation>
</comment>
<evidence type="ECO:0000313" key="10">
    <source>
        <dbReference type="EMBL" id="MDV7220323.1"/>
    </source>
</evidence>
<evidence type="ECO:0000259" key="8">
    <source>
        <dbReference type="Pfam" id="PF02687"/>
    </source>
</evidence>
<evidence type="ECO:0000256" key="7">
    <source>
        <dbReference type="SAM" id="Phobius"/>
    </source>
</evidence>
<feature type="transmembrane region" description="Helical" evidence="7">
    <location>
        <begin position="388"/>
        <end position="407"/>
    </location>
</feature>
<keyword evidence="3 7" id="KW-0812">Transmembrane</keyword>
<feature type="transmembrane region" description="Helical" evidence="7">
    <location>
        <begin position="301"/>
        <end position="326"/>
    </location>
</feature>
<evidence type="ECO:0000256" key="5">
    <source>
        <dbReference type="ARBA" id="ARBA00023136"/>
    </source>
</evidence>
<organism evidence="10 11">
    <name type="scientific">Streptomyces prunicolor</name>
    <dbReference type="NCBI Taxonomy" id="67348"/>
    <lineage>
        <taxon>Bacteria</taxon>
        <taxon>Bacillati</taxon>
        <taxon>Actinomycetota</taxon>
        <taxon>Actinomycetes</taxon>
        <taxon>Kitasatosporales</taxon>
        <taxon>Streptomycetaceae</taxon>
        <taxon>Streptomyces</taxon>
    </lineage>
</organism>